<gene>
    <name evidence="1" type="ORF">BpHYR1_017378</name>
</gene>
<accession>A0A3M7P552</accession>
<keyword evidence="2" id="KW-1185">Reference proteome</keyword>
<dbReference type="AlphaFoldDB" id="A0A3M7P552"/>
<feature type="non-terminal residue" evidence="1">
    <location>
        <position position="1"/>
    </location>
</feature>
<organism evidence="1 2">
    <name type="scientific">Brachionus plicatilis</name>
    <name type="common">Marine rotifer</name>
    <name type="synonym">Brachionus muelleri</name>
    <dbReference type="NCBI Taxonomy" id="10195"/>
    <lineage>
        <taxon>Eukaryota</taxon>
        <taxon>Metazoa</taxon>
        <taxon>Spiralia</taxon>
        <taxon>Gnathifera</taxon>
        <taxon>Rotifera</taxon>
        <taxon>Eurotatoria</taxon>
        <taxon>Monogononta</taxon>
        <taxon>Pseudotrocha</taxon>
        <taxon>Ploima</taxon>
        <taxon>Brachionidae</taxon>
        <taxon>Brachionus</taxon>
    </lineage>
</organism>
<proteinExistence type="predicted"/>
<comment type="caution">
    <text evidence="1">The sequence shown here is derived from an EMBL/GenBank/DDBJ whole genome shotgun (WGS) entry which is preliminary data.</text>
</comment>
<evidence type="ECO:0000313" key="1">
    <source>
        <dbReference type="EMBL" id="RMZ94059.1"/>
    </source>
</evidence>
<name>A0A3M7P552_BRAPC</name>
<protein>
    <submittedName>
        <fullName evidence="1">Uncharacterized protein</fullName>
    </submittedName>
</protein>
<dbReference type="EMBL" id="REGN01013334">
    <property type="protein sequence ID" value="RMZ94059.1"/>
    <property type="molecule type" value="Genomic_DNA"/>
</dbReference>
<evidence type="ECO:0000313" key="2">
    <source>
        <dbReference type="Proteomes" id="UP000276133"/>
    </source>
</evidence>
<reference evidence="1 2" key="1">
    <citation type="journal article" date="2018" name="Sci. Rep.">
        <title>Genomic signatures of local adaptation to the degree of environmental predictability in rotifers.</title>
        <authorList>
            <person name="Franch-Gras L."/>
            <person name="Hahn C."/>
            <person name="Garcia-Roger E.M."/>
            <person name="Carmona M.J."/>
            <person name="Serra M."/>
            <person name="Gomez A."/>
        </authorList>
    </citation>
    <scope>NUCLEOTIDE SEQUENCE [LARGE SCALE GENOMIC DNA]</scope>
    <source>
        <strain evidence="1">HYR1</strain>
    </source>
</reference>
<dbReference type="Proteomes" id="UP000276133">
    <property type="component" value="Unassembled WGS sequence"/>
</dbReference>
<sequence length="74" mass="8152">LSPVQTTTTFNYSNVQPGTSASFLDREICLPVDQPISLGHEQLILDQQMTSLTTEADIANLTSGIYQSKFKFSL</sequence>